<dbReference type="PANTHER" id="PTHR48047:SF45">
    <property type="entry name" value="SCOPOLETIN GLUCOSYLTRANSFERASE-LIKE"/>
    <property type="match status" value="1"/>
</dbReference>
<evidence type="ECO:0000313" key="6">
    <source>
        <dbReference type="EMBL" id="GMH16306.1"/>
    </source>
</evidence>
<keyword evidence="2 4" id="KW-0328">Glycosyltransferase</keyword>
<protein>
    <recommendedName>
        <fullName evidence="5">Glycosyltransferase</fullName>
        <ecNumber evidence="5">2.4.1.-</ecNumber>
    </recommendedName>
</protein>
<gene>
    <name evidence="6" type="ORF">Nepgr_018147</name>
</gene>
<dbReference type="InterPro" id="IPR002213">
    <property type="entry name" value="UDP_glucos_trans"/>
</dbReference>
<evidence type="ECO:0000256" key="4">
    <source>
        <dbReference type="RuleBase" id="RU003718"/>
    </source>
</evidence>
<name>A0AAD3XU14_NEPGR</name>
<dbReference type="FunFam" id="3.40.50.2000:FF:000047">
    <property type="entry name" value="Glycosyltransferase"/>
    <property type="match status" value="1"/>
</dbReference>
<accession>A0AAD3XU14</accession>
<dbReference type="InterPro" id="IPR035595">
    <property type="entry name" value="UDP_glycos_trans_CS"/>
</dbReference>
<keyword evidence="7" id="KW-1185">Reference proteome</keyword>
<evidence type="ECO:0000313" key="7">
    <source>
        <dbReference type="Proteomes" id="UP001279734"/>
    </source>
</evidence>
<evidence type="ECO:0000256" key="5">
    <source>
        <dbReference type="RuleBase" id="RU362057"/>
    </source>
</evidence>
<comment type="caution">
    <text evidence="6">The sequence shown here is derived from an EMBL/GenBank/DDBJ whole genome shotgun (WGS) entry which is preliminary data.</text>
</comment>
<dbReference type="Pfam" id="PF00201">
    <property type="entry name" value="UDPGT"/>
    <property type="match status" value="1"/>
</dbReference>
<evidence type="ECO:0000256" key="2">
    <source>
        <dbReference type="ARBA" id="ARBA00022676"/>
    </source>
</evidence>
<proteinExistence type="inferred from homology"/>
<dbReference type="PROSITE" id="PS00375">
    <property type="entry name" value="UDPGT"/>
    <property type="match status" value="1"/>
</dbReference>
<dbReference type="CDD" id="cd03784">
    <property type="entry name" value="GT1_Gtf-like"/>
    <property type="match status" value="1"/>
</dbReference>
<dbReference type="EC" id="2.4.1.-" evidence="5"/>
<dbReference type="Gene3D" id="3.40.50.2000">
    <property type="entry name" value="Glycogen Phosphorylase B"/>
    <property type="match status" value="2"/>
</dbReference>
<organism evidence="6 7">
    <name type="scientific">Nepenthes gracilis</name>
    <name type="common">Slender pitcher plant</name>
    <dbReference type="NCBI Taxonomy" id="150966"/>
    <lineage>
        <taxon>Eukaryota</taxon>
        <taxon>Viridiplantae</taxon>
        <taxon>Streptophyta</taxon>
        <taxon>Embryophyta</taxon>
        <taxon>Tracheophyta</taxon>
        <taxon>Spermatophyta</taxon>
        <taxon>Magnoliopsida</taxon>
        <taxon>eudicotyledons</taxon>
        <taxon>Gunneridae</taxon>
        <taxon>Pentapetalae</taxon>
        <taxon>Caryophyllales</taxon>
        <taxon>Nepenthaceae</taxon>
        <taxon>Nepenthes</taxon>
    </lineage>
</organism>
<dbReference type="Proteomes" id="UP001279734">
    <property type="component" value="Unassembled WGS sequence"/>
</dbReference>
<dbReference type="GO" id="GO:0035251">
    <property type="term" value="F:UDP-glucosyltransferase activity"/>
    <property type="evidence" value="ECO:0007669"/>
    <property type="project" value="TreeGrafter"/>
</dbReference>
<dbReference type="AlphaFoldDB" id="A0AAD3XU14"/>
<dbReference type="FunFam" id="3.40.50.2000:FF:000071">
    <property type="entry name" value="Glycosyltransferase"/>
    <property type="match status" value="1"/>
</dbReference>
<dbReference type="PANTHER" id="PTHR48047">
    <property type="entry name" value="GLYCOSYLTRANSFERASE"/>
    <property type="match status" value="1"/>
</dbReference>
<dbReference type="SUPFAM" id="SSF53756">
    <property type="entry name" value="UDP-Glycosyltransferase/glycogen phosphorylase"/>
    <property type="match status" value="1"/>
</dbReference>
<evidence type="ECO:0000256" key="1">
    <source>
        <dbReference type="ARBA" id="ARBA00009995"/>
    </source>
</evidence>
<evidence type="ECO:0000256" key="3">
    <source>
        <dbReference type="ARBA" id="ARBA00022679"/>
    </source>
</evidence>
<reference evidence="6" key="1">
    <citation type="submission" date="2023-05" db="EMBL/GenBank/DDBJ databases">
        <title>Nepenthes gracilis genome sequencing.</title>
        <authorList>
            <person name="Fukushima K."/>
        </authorList>
    </citation>
    <scope>NUCLEOTIDE SEQUENCE</scope>
    <source>
        <strain evidence="6">SING2019-196</strain>
    </source>
</reference>
<dbReference type="EMBL" id="BSYO01000016">
    <property type="protein sequence ID" value="GMH16306.1"/>
    <property type="molecule type" value="Genomic_DNA"/>
</dbReference>
<sequence>MGAEPRLLHAVFFPFQAHGHMIPALDIARLFASRRVRTTIISTPLNAPSFQKSIKSSPELGTPITLEIFPFPAKAYGLPDGVENVEQAVSLNLFGHGSWRAAAPDCLVADMFFPWATDVAAKLNIPRLVFHGTSFFYLCASDVLRLYKPHTTPHSDNEPFSLPTLPHEVKLTRMQLPPDYRENGESDSTRLLTRVKESEEKTYGVIVNSFYELESAYADYYRKVLGRRAWHIGPVSLCNRSTEEKARRGKEAAINEHECLKWLDSKEPNSVVYLCFGSTVKFTTAQLREIALSLEASGQQFIWVVRGCSDDGAKEQQWLPQGFERKMEGKGLVVRGWAPQMLILDHEAIGAFVTHCGWNSTLEGVSAGVPMVTWPVFAEQFFNEKLVTEILNIGIPVGAKQWSETASGSVLVKQEAIEMALRQIMAGEAAEEMRSRAKKLKEMAWRSVEVGGSSYSDLSALIEELSSYHLHKSK</sequence>
<keyword evidence="3 4" id="KW-0808">Transferase</keyword>
<comment type="similarity">
    <text evidence="1 4">Belongs to the UDP-glycosyltransferase family.</text>
</comment>